<sequence>MPVLPQFRLAHLDDAAAIADLLVRAWQQSYRQFLPAEFLEKLNAVGRLGLVEGLLRQPLSQTWLVEDDGQLLGFVNTGRSRDPDVSRRTTAELRALYLDPEMIGGGLGSKLLDKALVALREQGFVSLNLWVLENNQAGIKFWLKHGFKEDGCHRIEERDGTELKQLRLHRLLNKAIGKQ</sequence>
<dbReference type="InterPro" id="IPR016181">
    <property type="entry name" value="Acyl_CoA_acyltransferase"/>
</dbReference>
<evidence type="ECO:0000313" key="5">
    <source>
        <dbReference type="Proteomes" id="UP000268033"/>
    </source>
</evidence>
<evidence type="ECO:0000259" key="3">
    <source>
        <dbReference type="PROSITE" id="PS51186"/>
    </source>
</evidence>
<dbReference type="GO" id="GO:0016747">
    <property type="term" value="F:acyltransferase activity, transferring groups other than amino-acyl groups"/>
    <property type="evidence" value="ECO:0007669"/>
    <property type="project" value="InterPro"/>
</dbReference>
<proteinExistence type="predicted"/>
<keyword evidence="2" id="KW-0012">Acyltransferase</keyword>
<protein>
    <submittedName>
        <fullName evidence="4">Acetyltransferase (GNAT) family protein</fullName>
    </submittedName>
</protein>
<keyword evidence="5" id="KW-1185">Reference proteome</keyword>
<evidence type="ECO:0000256" key="1">
    <source>
        <dbReference type="ARBA" id="ARBA00022679"/>
    </source>
</evidence>
<dbReference type="PROSITE" id="PS51186">
    <property type="entry name" value="GNAT"/>
    <property type="match status" value="1"/>
</dbReference>
<dbReference type="Pfam" id="PF00583">
    <property type="entry name" value="Acetyltransf_1"/>
    <property type="match status" value="1"/>
</dbReference>
<feature type="domain" description="N-acetyltransferase" evidence="3">
    <location>
        <begin position="5"/>
        <end position="168"/>
    </location>
</feature>
<accession>A0A3N1PEZ2</accession>
<dbReference type="RefSeq" id="WP_050657616.1">
    <property type="nucleotide sequence ID" value="NZ_JBLXAC010000005.1"/>
</dbReference>
<evidence type="ECO:0000256" key="2">
    <source>
        <dbReference type="ARBA" id="ARBA00023315"/>
    </source>
</evidence>
<dbReference type="PANTHER" id="PTHR43877">
    <property type="entry name" value="AMINOALKYLPHOSPHONATE N-ACETYLTRANSFERASE-RELATED-RELATED"/>
    <property type="match status" value="1"/>
</dbReference>
<dbReference type="EMBL" id="RJUL01000002">
    <property type="protein sequence ID" value="ROQ30022.1"/>
    <property type="molecule type" value="Genomic_DNA"/>
</dbReference>
<dbReference type="SUPFAM" id="SSF55729">
    <property type="entry name" value="Acyl-CoA N-acyltransferases (Nat)"/>
    <property type="match status" value="1"/>
</dbReference>
<dbReference type="Proteomes" id="UP000268033">
    <property type="component" value="Unassembled WGS sequence"/>
</dbReference>
<evidence type="ECO:0000313" key="4">
    <source>
        <dbReference type="EMBL" id="ROQ30022.1"/>
    </source>
</evidence>
<dbReference type="InterPro" id="IPR000182">
    <property type="entry name" value="GNAT_dom"/>
</dbReference>
<keyword evidence="1 4" id="KW-0808">Transferase</keyword>
<organism evidence="4 5">
    <name type="scientific">Gallaecimonas pentaromativorans</name>
    <dbReference type="NCBI Taxonomy" id="584787"/>
    <lineage>
        <taxon>Bacteria</taxon>
        <taxon>Pseudomonadati</taxon>
        <taxon>Pseudomonadota</taxon>
        <taxon>Gammaproteobacteria</taxon>
        <taxon>Enterobacterales</taxon>
        <taxon>Gallaecimonadaceae</taxon>
        <taxon>Gallaecimonas</taxon>
    </lineage>
</organism>
<comment type="caution">
    <text evidence="4">The sequence shown here is derived from an EMBL/GenBank/DDBJ whole genome shotgun (WGS) entry which is preliminary data.</text>
</comment>
<dbReference type="AlphaFoldDB" id="A0A3N1PEZ2"/>
<gene>
    <name evidence="4" type="ORF">EDC28_102412</name>
</gene>
<name>A0A3N1PEZ2_9GAMM</name>
<dbReference type="CDD" id="cd04301">
    <property type="entry name" value="NAT_SF"/>
    <property type="match status" value="1"/>
</dbReference>
<dbReference type="STRING" id="584787.GCA_001247655_00573"/>
<dbReference type="PANTHER" id="PTHR43877:SF1">
    <property type="entry name" value="ACETYLTRANSFERASE"/>
    <property type="match status" value="1"/>
</dbReference>
<reference evidence="4 5" key="1">
    <citation type="submission" date="2018-11" db="EMBL/GenBank/DDBJ databases">
        <title>Genomic Encyclopedia of Type Strains, Phase IV (KMG-IV): sequencing the most valuable type-strain genomes for metagenomic binning, comparative biology and taxonomic classification.</title>
        <authorList>
            <person name="Goeker M."/>
        </authorList>
    </citation>
    <scope>NUCLEOTIDE SEQUENCE [LARGE SCALE GENOMIC DNA]</scope>
    <source>
        <strain evidence="4 5">DSM 21945</strain>
    </source>
</reference>
<dbReference type="InterPro" id="IPR050832">
    <property type="entry name" value="Bact_Acetyltransf"/>
</dbReference>
<dbReference type="Gene3D" id="3.40.630.30">
    <property type="match status" value="1"/>
</dbReference>